<dbReference type="EMBL" id="CFOH01001618">
    <property type="protein sequence ID" value="CFE88559.1"/>
    <property type="molecule type" value="Genomic_DNA"/>
</dbReference>
<dbReference type="Proteomes" id="UP000039021">
    <property type="component" value="Unassembled WGS sequence"/>
</dbReference>
<reference evidence="9 10" key="3">
    <citation type="submission" date="2015-03" db="EMBL/GenBank/DDBJ databases">
        <authorList>
            <consortium name="Pathogen Informatics"/>
        </authorList>
    </citation>
    <scope>NUCLEOTIDE SEQUENCE [LARGE SCALE GENOMIC DNA]</scope>
    <source>
        <strain evidence="7 12">G09801536</strain>
        <strain evidence="2 14">G09901357</strain>
        <strain evidence="3 13">H09601792</strain>
        <strain evidence="9">K00500041</strain>
        <strain evidence="4 11">M09401471</strain>
        <strain evidence="10">N09902308</strain>
        <strain evidence="6 15">P00601463</strain>
    </source>
</reference>
<dbReference type="Proteomes" id="UP000046947">
    <property type="component" value="Unassembled WGS sequence"/>
</dbReference>
<dbReference type="Proteomes" id="UP000044938">
    <property type="component" value="Unassembled WGS sequence"/>
</dbReference>
<feature type="region of interest" description="Disordered" evidence="1">
    <location>
        <begin position="75"/>
        <end position="98"/>
    </location>
</feature>
<dbReference type="Proteomes" id="UP000045842">
    <property type="component" value="Unassembled WGS sequence"/>
</dbReference>
<dbReference type="EMBL" id="CHKL01000329">
    <property type="protein sequence ID" value="COW53910.1"/>
    <property type="molecule type" value="Genomic_DNA"/>
</dbReference>
<sequence>MRLRSVATAATVSGETNTNDIRYLAPAQAEPGRGRASSVQLLGMDRIAIRAAHSAVLPDYSGPPSGQIPVSMVARREATGESATPDRRRRHLRPTTGA</sequence>
<evidence type="ECO:0000313" key="10">
    <source>
        <dbReference type="Proteomes" id="UP000039021"/>
    </source>
</evidence>
<dbReference type="EMBL" id="CSAE01000543">
    <property type="protein sequence ID" value="COW48441.1"/>
    <property type="molecule type" value="Genomic_DNA"/>
</dbReference>
<evidence type="ECO:0000256" key="1">
    <source>
        <dbReference type="SAM" id="MobiDB-lite"/>
    </source>
</evidence>
<evidence type="ECO:0000313" key="12">
    <source>
        <dbReference type="Proteomes" id="UP000045842"/>
    </source>
</evidence>
<evidence type="ECO:0000313" key="8">
    <source>
        <dbReference type="EMBL" id="COZ23944.1"/>
    </source>
</evidence>
<dbReference type="Proteomes" id="UP000038802">
    <property type="component" value="Unassembled WGS sequence"/>
</dbReference>
<dbReference type="EMBL" id="CSAD01001369">
    <property type="protein sequence ID" value="COX09776.1"/>
    <property type="molecule type" value="Genomic_DNA"/>
</dbReference>
<evidence type="ECO:0000313" key="11">
    <source>
        <dbReference type="Proteomes" id="UP000044938"/>
    </source>
</evidence>
<evidence type="ECO:0000313" key="7">
    <source>
        <dbReference type="EMBL" id="COX09776.1"/>
    </source>
</evidence>
<dbReference type="EMBL" id="CSBK01001865">
    <property type="protein sequence ID" value="COZ23944.1"/>
    <property type="molecule type" value="Genomic_DNA"/>
</dbReference>
<evidence type="ECO:0000313" key="13">
    <source>
        <dbReference type="Proteomes" id="UP000046947"/>
    </source>
</evidence>
<name>A0A0U0RW65_MYCTX</name>
<reference evidence="8" key="1">
    <citation type="submission" date="2015-03" db="EMBL/GenBank/DDBJ databases">
        <authorList>
            <consortium name="Pathogen Informatics"/>
            <person name="Murphy D."/>
        </authorList>
    </citation>
    <scope>NUCLEOTIDE SEQUENCE</scope>
    <source>
        <strain evidence="8">N09902308</strain>
    </source>
</reference>
<dbReference type="Proteomes" id="UP000048289">
    <property type="component" value="Unassembled WGS sequence"/>
</dbReference>
<dbReference type="AlphaFoldDB" id="A0A0U0RW65"/>
<dbReference type="Proteomes" id="UP000048600">
    <property type="component" value="Unassembled WGS sequence"/>
</dbReference>
<evidence type="ECO:0000313" key="5">
    <source>
        <dbReference type="EMBL" id="COW48441.1"/>
    </source>
</evidence>
<accession>A0A0U0RW65</accession>
<evidence type="ECO:0000313" key="2">
    <source>
        <dbReference type="EMBL" id="CFE43734.1"/>
    </source>
</evidence>
<gene>
    <name evidence="7" type="ORF">ERS007679_04649</name>
    <name evidence="2" type="ORF">ERS007681_03474</name>
    <name evidence="3" type="ORF">ERS007688_04688</name>
    <name evidence="5" type="ORF">ERS007703_03731</name>
    <name evidence="4" type="ORF">ERS007720_02370</name>
    <name evidence="8" type="ORF">ERS007739_03537</name>
    <name evidence="6" type="ORF">ERS007741_02673</name>
</gene>
<evidence type="ECO:0000313" key="4">
    <source>
        <dbReference type="EMBL" id="COW33100.1"/>
    </source>
</evidence>
<organism evidence="5 9">
    <name type="scientific">Mycobacterium tuberculosis</name>
    <dbReference type="NCBI Taxonomy" id="1773"/>
    <lineage>
        <taxon>Bacteria</taxon>
        <taxon>Bacillati</taxon>
        <taxon>Actinomycetota</taxon>
        <taxon>Actinomycetes</taxon>
        <taxon>Mycobacteriales</taxon>
        <taxon>Mycobacteriaceae</taxon>
        <taxon>Mycobacterium</taxon>
        <taxon>Mycobacterium tuberculosis complex</taxon>
    </lineage>
</organism>
<reference evidence="5" key="2">
    <citation type="submission" date="2015-03" db="EMBL/GenBank/DDBJ databases">
        <authorList>
            <person name="Murphy D."/>
        </authorList>
    </citation>
    <scope>NUCLEOTIDE SEQUENCE [LARGE SCALE GENOMIC DNA]</scope>
    <source>
        <strain evidence="5">K00500041</strain>
    </source>
</reference>
<evidence type="ECO:0000313" key="14">
    <source>
        <dbReference type="Proteomes" id="UP000048289"/>
    </source>
</evidence>
<protein>
    <submittedName>
        <fullName evidence="5">Uncharacterized protein</fullName>
    </submittedName>
</protein>
<dbReference type="EMBL" id="CSAJ01000300">
    <property type="protein sequence ID" value="COW33100.1"/>
    <property type="molecule type" value="Genomic_DNA"/>
</dbReference>
<evidence type="ECO:0000313" key="9">
    <source>
        <dbReference type="Proteomes" id="UP000038802"/>
    </source>
</evidence>
<evidence type="ECO:0000313" key="15">
    <source>
        <dbReference type="Proteomes" id="UP000048600"/>
    </source>
</evidence>
<dbReference type="EMBL" id="CFOE01000608">
    <property type="protein sequence ID" value="CFE43734.1"/>
    <property type="molecule type" value="Genomic_DNA"/>
</dbReference>
<feature type="compositionally biased region" description="Basic residues" evidence="1">
    <location>
        <begin position="87"/>
        <end position="98"/>
    </location>
</feature>
<evidence type="ECO:0000313" key="6">
    <source>
        <dbReference type="EMBL" id="COW53910.1"/>
    </source>
</evidence>
<proteinExistence type="predicted"/>
<evidence type="ECO:0000313" key="3">
    <source>
        <dbReference type="EMBL" id="CFE88559.1"/>
    </source>
</evidence>